<dbReference type="EMBL" id="SORI01000001">
    <property type="protein sequence ID" value="TDY64911.1"/>
    <property type="molecule type" value="Genomic_DNA"/>
</dbReference>
<feature type="transmembrane region" description="Helical" evidence="1">
    <location>
        <begin position="6"/>
        <end position="27"/>
    </location>
</feature>
<name>A0A4V3HHD1_9BACT</name>
<keyword evidence="1" id="KW-1133">Transmembrane helix</keyword>
<organism evidence="2 3">
    <name type="scientific">Aminivibrio pyruvatiphilus</name>
    <dbReference type="NCBI Taxonomy" id="1005740"/>
    <lineage>
        <taxon>Bacteria</taxon>
        <taxon>Thermotogati</taxon>
        <taxon>Synergistota</taxon>
        <taxon>Synergistia</taxon>
        <taxon>Synergistales</taxon>
        <taxon>Aminobacteriaceae</taxon>
        <taxon>Aminivibrio</taxon>
    </lineage>
</organism>
<dbReference type="AlphaFoldDB" id="A0A4V3HHD1"/>
<proteinExistence type="predicted"/>
<keyword evidence="3" id="KW-1185">Reference proteome</keyword>
<evidence type="ECO:0000313" key="3">
    <source>
        <dbReference type="Proteomes" id="UP000295066"/>
    </source>
</evidence>
<gene>
    <name evidence="2" type="ORF">C8D99_10157</name>
</gene>
<sequence length="64" mass="6619">MLGQYYMATGIGAFSLVAGAVITGLFGRQLRKVLPPAKVLLAHKVSALGGAFLALLHVLGVHGF</sequence>
<keyword evidence="1" id="KW-0812">Transmembrane</keyword>
<comment type="caution">
    <text evidence="2">The sequence shown here is derived from an EMBL/GenBank/DDBJ whole genome shotgun (WGS) entry which is preliminary data.</text>
</comment>
<accession>A0A4V3HHD1</accession>
<dbReference type="Proteomes" id="UP000295066">
    <property type="component" value="Unassembled WGS sequence"/>
</dbReference>
<dbReference type="RefSeq" id="WP_133955168.1">
    <property type="nucleotide sequence ID" value="NZ_SORI01000001.1"/>
</dbReference>
<evidence type="ECO:0000313" key="2">
    <source>
        <dbReference type="EMBL" id="TDY64911.1"/>
    </source>
</evidence>
<feature type="transmembrane region" description="Helical" evidence="1">
    <location>
        <begin position="39"/>
        <end position="59"/>
    </location>
</feature>
<keyword evidence="1" id="KW-0472">Membrane</keyword>
<evidence type="ECO:0000256" key="1">
    <source>
        <dbReference type="SAM" id="Phobius"/>
    </source>
</evidence>
<protein>
    <submittedName>
        <fullName evidence="2">Uncharacterized protein</fullName>
    </submittedName>
</protein>
<reference evidence="2 3" key="1">
    <citation type="submission" date="2019-03" db="EMBL/GenBank/DDBJ databases">
        <title>Genomic Encyclopedia of Type Strains, Phase IV (KMG-IV): sequencing the most valuable type-strain genomes for metagenomic binning, comparative biology and taxonomic classification.</title>
        <authorList>
            <person name="Goeker M."/>
        </authorList>
    </citation>
    <scope>NUCLEOTIDE SEQUENCE [LARGE SCALE GENOMIC DNA]</scope>
    <source>
        <strain evidence="2 3">DSM 25964</strain>
    </source>
</reference>